<gene>
    <name evidence="2" type="ORF">H9912_00690</name>
</gene>
<accession>A0A9D2QYQ5</accession>
<evidence type="ECO:0000313" key="3">
    <source>
        <dbReference type="Proteomes" id="UP000823851"/>
    </source>
</evidence>
<evidence type="ECO:0000256" key="1">
    <source>
        <dbReference type="SAM" id="Phobius"/>
    </source>
</evidence>
<feature type="transmembrane region" description="Helical" evidence="1">
    <location>
        <begin position="40"/>
        <end position="59"/>
    </location>
</feature>
<keyword evidence="1" id="KW-0472">Membrane</keyword>
<proteinExistence type="predicted"/>
<feature type="transmembrane region" description="Helical" evidence="1">
    <location>
        <begin position="65"/>
        <end position="83"/>
    </location>
</feature>
<feature type="transmembrane region" description="Helical" evidence="1">
    <location>
        <begin position="6"/>
        <end position="31"/>
    </location>
</feature>
<keyword evidence="1" id="KW-1133">Transmembrane helix</keyword>
<dbReference type="Proteomes" id="UP000823851">
    <property type="component" value="Unassembled WGS sequence"/>
</dbReference>
<name>A0A9D2QYQ5_9FIRM</name>
<feature type="transmembrane region" description="Helical" evidence="1">
    <location>
        <begin position="103"/>
        <end position="122"/>
    </location>
</feature>
<comment type="caution">
    <text evidence="2">The sequence shown here is derived from an EMBL/GenBank/DDBJ whole genome shotgun (WGS) entry which is preliminary data.</text>
</comment>
<organism evidence="2 3">
    <name type="scientific">Candidatus Eisenbergiella stercorigallinarum</name>
    <dbReference type="NCBI Taxonomy" id="2838557"/>
    <lineage>
        <taxon>Bacteria</taxon>
        <taxon>Bacillati</taxon>
        <taxon>Bacillota</taxon>
        <taxon>Clostridia</taxon>
        <taxon>Lachnospirales</taxon>
        <taxon>Lachnospiraceae</taxon>
        <taxon>Eisenbergiella</taxon>
    </lineage>
</organism>
<dbReference type="EMBL" id="DWUW01000017">
    <property type="protein sequence ID" value="HJD30438.1"/>
    <property type="molecule type" value="Genomic_DNA"/>
</dbReference>
<keyword evidence="1" id="KW-0812">Transmembrane</keyword>
<reference evidence="2" key="1">
    <citation type="journal article" date="2021" name="PeerJ">
        <title>Extensive microbial diversity within the chicken gut microbiome revealed by metagenomics and culture.</title>
        <authorList>
            <person name="Gilroy R."/>
            <person name="Ravi A."/>
            <person name="Getino M."/>
            <person name="Pursley I."/>
            <person name="Horton D.L."/>
            <person name="Alikhan N.F."/>
            <person name="Baker D."/>
            <person name="Gharbi K."/>
            <person name="Hall N."/>
            <person name="Watson M."/>
            <person name="Adriaenssens E.M."/>
            <person name="Foster-Nyarko E."/>
            <person name="Jarju S."/>
            <person name="Secka A."/>
            <person name="Antonio M."/>
            <person name="Oren A."/>
            <person name="Chaudhuri R.R."/>
            <person name="La Ragione R."/>
            <person name="Hildebrand F."/>
            <person name="Pallen M.J."/>
        </authorList>
    </citation>
    <scope>NUCLEOTIDE SEQUENCE</scope>
    <source>
        <strain evidence="2">ChiHjej8B7-25341</strain>
    </source>
</reference>
<protein>
    <submittedName>
        <fullName evidence="2">Uncharacterized protein</fullName>
    </submittedName>
</protein>
<evidence type="ECO:0000313" key="2">
    <source>
        <dbReference type="EMBL" id="HJD30438.1"/>
    </source>
</evidence>
<sequence>EVSSVAIGIFTLMFILISLVSLIGILLLFLWKDGAGRETLFYLLAVWGLLIAVCGITSLPSNYTVSRLVSFSFGLLSAAGLFWHRNMENRGQAETSGKGLHTVSFLLVSASILLGILKLSGLV</sequence>
<reference evidence="2" key="2">
    <citation type="submission" date="2021-04" db="EMBL/GenBank/DDBJ databases">
        <authorList>
            <person name="Gilroy R."/>
        </authorList>
    </citation>
    <scope>NUCLEOTIDE SEQUENCE</scope>
    <source>
        <strain evidence="2">ChiHjej8B7-25341</strain>
    </source>
</reference>
<dbReference type="AlphaFoldDB" id="A0A9D2QYQ5"/>
<feature type="non-terminal residue" evidence="2">
    <location>
        <position position="1"/>
    </location>
</feature>